<dbReference type="OrthoDB" id="6375174at2759"/>
<evidence type="ECO:0000256" key="2">
    <source>
        <dbReference type="ARBA" id="ARBA00022490"/>
    </source>
</evidence>
<gene>
    <name evidence="4" type="ORF">VP01_201g8</name>
</gene>
<accession>A0A0L6VBA6</accession>
<dbReference type="Gene3D" id="3.90.190.10">
    <property type="entry name" value="Protein tyrosine phosphatase superfamily"/>
    <property type="match status" value="1"/>
</dbReference>
<dbReference type="Proteomes" id="UP000037035">
    <property type="component" value="Unassembled WGS sequence"/>
</dbReference>
<dbReference type="Pfam" id="PF03162">
    <property type="entry name" value="Y_phosphatase2"/>
    <property type="match status" value="1"/>
</dbReference>
<dbReference type="GO" id="GO:0016791">
    <property type="term" value="F:phosphatase activity"/>
    <property type="evidence" value="ECO:0007669"/>
    <property type="project" value="InterPro"/>
</dbReference>
<dbReference type="STRING" id="27349.A0A0L6VBA6"/>
<comment type="subcellular location">
    <subcellularLocation>
        <location evidence="1">Cytoplasm</location>
    </subcellularLocation>
</comment>
<dbReference type="GO" id="GO:0052840">
    <property type="term" value="F:inositol diphosphate tetrakisphosphate diphosphatase activity"/>
    <property type="evidence" value="ECO:0007669"/>
    <property type="project" value="TreeGrafter"/>
</dbReference>
<evidence type="ECO:0000256" key="3">
    <source>
        <dbReference type="ARBA" id="ARBA00022801"/>
    </source>
</evidence>
<protein>
    <recommendedName>
        <fullName evidence="6">Tyrosine specific protein phosphatases domain-containing protein</fullName>
    </recommendedName>
</protein>
<evidence type="ECO:0008006" key="6">
    <source>
        <dbReference type="Google" id="ProtNLM"/>
    </source>
</evidence>
<evidence type="ECO:0000313" key="5">
    <source>
        <dbReference type="Proteomes" id="UP000037035"/>
    </source>
</evidence>
<evidence type="ECO:0000256" key="1">
    <source>
        <dbReference type="ARBA" id="ARBA00004496"/>
    </source>
</evidence>
<keyword evidence="2" id="KW-0963">Cytoplasm</keyword>
<dbReference type="GO" id="GO:0005737">
    <property type="term" value="C:cytoplasm"/>
    <property type="evidence" value="ECO:0007669"/>
    <property type="project" value="UniProtKB-SubCell"/>
</dbReference>
<name>A0A0L6VBA6_9BASI</name>
<dbReference type="InterPro" id="IPR004861">
    <property type="entry name" value="Siw14-like"/>
</dbReference>
<dbReference type="InterPro" id="IPR029021">
    <property type="entry name" value="Prot-tyrosine_phosphatase-like"/>
</dbReference>
<comment type="caution">
    <text evidence="4">The sequence shown here is derived from an EMBL/GenBank/DDBJ whole genome shotgun (WGS) entry which is preliminary data.</text>
</comment>
<organism evidence="4 5">
    <name type="scientific">Puccinia sorghi</name>
    <dbReference type="NCBI Taxonomy" id="27349"/>
    <lineage>
        <taxon>Eukaryota</taxon>
        <taxon>Fungi</taxon>
        <taxon>Dikarya</taxon>
        <taxon>Basidiomycota</taxon>
        <taxon>Pucciniomycotina</taxon>
        <taxon>Pucciniomycetes</taxon>
        <taxon>Pucciniales</taxon>
        <taxon>Pucciniaceae</taxon>
        <taxon>Puccinia</taxon>
    </lineage>
</organism>
<proteinExistence type="predicted"/>
<dbReference type="InterPro" id="IPR020428">
    <property type="entry name" value="PFA-DSPs"/>
</dbReference>
<evidence type="ECO:0000313" key="4">
    <source>
        <dbReference type="EMBL" id="KNZ57999.1"/>
    </source>
</evidence>
<dbReference type="PRINTS" id="PR01911">
    <property type="entry name" value="PFDSPHPHTASE"/>
</dbReference>
<keyword evidence="5" id="KW-1185">Reference proteome</keyword>
<dbReference type="FunFam" id="3.90.190.10:FF:000035">
    <property type="entry name" value="Tyrosine phosphatase, putative"/>
    <property type="match status" value="1"/>
</dbReference>
<reference evidence="4 5" key="1">
    <citation type="submission" date="2015-08" db="EMBL/GenBank/DDBJ databases">
        <title>Next Generation Sequencing and Analysis of the Genome of Puccinia sorghi L Schw, the Causal Agent of Maize Common Rust.</title>
        <authorList>
            <person name="Rochi L."/>
            <person name="Burguener G."/>
            <person name="Darino M."/>
            <person name="Turjanski A."/>
            <person name="Kreff E."/>
            <person name="Dieguez M.J."/>
            <person name="Sacco F."/>
        </authorList>
    </citation>
    <scope>NUCLEOTIDE SEQUENCE [LARGE SCALE GENOMIC DNA]</scope>
    <source>
        <strain evidence="4 5">RO10H11247</strain>
    </source>
</reference>
<keyword evidence="3" id="KW-0378">Hydrolase</keyword>
<sequence length="396" mass="45206">MELSWITTMKKRLSTEGQPASPPLVPPLGFAMVAPGVYRSGHPNHCNFAFLDGLHLTSIMYICLDSYRPHTYNWAQDRGLKIFHHRIDSYKQPHDPASDPSEHAMYAEAIQQILDRRNLPILIHCNKGKHRVNTLSALLRIIQGWDTQAVLAEWDKFLGEGAPPGKNMIWSPGLVFLKQHNNHNNNHITTNTQHQQHCPTTPRGSDLPLEARDSPSWTTPTQNSKIKNQIVDGLARASEWEVRDSLLIPFFFFFFPYSIYYQLISCVDLLLFSMSNSFPFIVSEWIPVGYLLGFPSNPFNNYSHNKILNPITKTFLVVLQKICTSTASLHTRTLHSSVNKSHKRMYKITRQRNCMPFFRCTSAIFVCQVDICCCRHQKPACSGFGVGPICFSRTRC</sequence>
<dbReference type="SUPFAM" id="SSF52799">
    <property type="entry name" value="(Phosphotyrosine protein) phosphatases II"/>
    <property type="match status" value="1"/>
</dbReference>
<dbReference type="PANTHER" id="PTHR31126">
    <property type="entry name" value="TYROSINE-PROTEIN PHOSPHATASE"/>
    <property type="match status" value="1"/>
</dbReference>
<dbReference type="VEuPathDB" id="FungiDB:VP01_201g8"/>
<dbReference type="EMBL" id="LAVV01006860">
    <property type="protein sequence ID" value="KNZ57999.1"/>
    <property type="molecule type" value="Genomic_DNA"/>
</dbReference>
<dbReference type="AlphaFoldDB" id="A0A0L6VBA6"/>
<dbReference type="PANTHER" id="PTHR31126:SF74">
    <property type="entry name" value="TYROSINE-PROTEIN PHOSPHATASE-LIKE PROTEIN OCA2"/>
    <property type="match status" value="1"/>
</dbReference>